<feature type="domain" description="ABC transmembrane type-1" evidence="8">
    <location>
        <begin position="63"/>
        <end position="287"/>
    </location>
</feature>
<proteinExistence type="inferred from homology"/>
<dbReference type="PANTHER" id="PTHR43227">
    <property type="entry name" value="BLL4140 PROTEIN"/>
    <property type="match status" value="1"/>
</dbReference>
<dbReference type="Gene3D" id="1.10.3720.10">
    <property type="entry name" value="MetI-like"/>
    <property type="match status" value="1"/>
</dbReference>
<evidence type="ECO:0000259" key="8">
    <source>
        <dbReference type="PROSITE" id="PS50928"/>
    </source>
</evidence>
<sequence length="298" mass="33657">MDLKSKASIYVMLVPNLLLFLSLSIYPIIWSLRYAFYDYDGVYQPKFVGFDNFVQLITKDAVFWQSLQVTGIYVLGKLLIVIPLAFLVALALNIRFRGNGLLQAIVFSPTIMSSAVMAMMFYLLLNVYNGEVNRYFMMFGIIHAPIEWLGNHFAMFSVIMVAFWGGLGNYMVYFLAGLQTIPKDVYESADLDGVTFWKRMFYITLPMLGPVLRVILMLAIVSAFQDIQSILVLTGGGPLAKTKVVFLYIYQLFFPVDPNSAFHAQIGYGAAASMVTGLILGMITLLFLYISRKLDKIY</sequence>
<feature type="transmembrane region" description="Helical" evidence="7">
    <location>
        <begin position="7"/>
        <end position="29"/>
    </location>
</feature>
<dbReference type="GO" id="GO:0005886">
    <property type="term" value="C:plasma membrane"/>
    <property type="evidence" value="ECO:0007669"/>
    <property type="project" value="UniProtKB-SubCell"/>
</dbReference>
<feature type="transmembrane region" description="Helical" evidence="7">
    <location>
        <begin position="104"/>
        <end position="123"/>
    </location>
</feature>
<evidence type="ECO:0000313" key="10">
    <source>
        <dbReference type="Proteomes" id="UP000093309"/>
    </source>
</evidence>
<evidence type="ECO:0000256" key="3">
    <source>
        <dbReference type="ARBA" id="ARBA00022475"/>
    </source>
</evidence>
<evidence type="ECO:0000256" key="7">
    <source>
        <dbReference type="RuleBase" id="RU363032"/>
    </source>
</evidence>
<dbReference type="InterPro" id="IPR035906">
    <property type="entry name" value="MetI-like_sf"/>
</dbReference>
<evidence type="ECO:0000256" key="4">
    <source>
        <dbReference type="ARBA" id="ARBA00022692"/>
    </source>
</evidence>
<dbReference type="PANTHER" id="PTHR43227:SF11">
    <property type="entry name" value="BLL4140 PROTEIN"/>
    <property type="match status" value="1"/>
</dbReference>
<dbReference type="AlphaFoldDB" id="A0A1C0ZUI2"/>
<dbReference type="InterPro" id="IPR050809">
    <property type="entry name" value="UgpAE/MalFG_permease"/>
</dbReference>
<dbReference type="SUPFAM" id="SSF161098">
    <property type="entry name" value="MetI-like"/>
    <property type="match status" value="1"/>
</dbReference>
<protein>
    <submittedName>
        <fullName evidence="9">Sugar ABC transporter permease</fullName>
    </submittedName>
</protein>
<evidence type="ECO:0000256" key="2">
    <source>
        <dbReference type="ARBA" id="ARBA00022448"/>
    </source>
</evidence>
<dbReference type="PROSITE" id="PS50928">
    <property type="entry name" value="ABC_TM1"/>
    <property type="match status" value="1"/>
</dbReference>
<dbReference type="CDD" id="cd06261">
    <property type="entry name" value="TM_PBP2"/>
    <property type="match status" value="1"/>
</dbReference>
<name>A0A1C0ZUI2_9BACL</name>
<reference evidence="10" key="1">
    <citation type="submission" date="2016-05" db="EMBL/GenBank/DDBJ databases">
        <title>Paenibacillus oryzae. sp. nov., isolated from the rice root.</title>
        <authorList>
            <person name="Zhang J."/>
            <person name="Zhang X."/>
        </authorList>
    </citation>
    <scope>NUCLEOTIDE SEQUENCE [LARGE SCALE GENOMIC DNA]</scope>
    <source>
        <strain evidence="10">KCTC13222</strain>
    </source>
</reference>
<dbReference type="OrthoDB" id="9774308at2"/>
<evidence type="ECO:0000256" key="6">
    <source>
        <dbReference type="ARBA" id="ARBA00023136"/>
    </source>
</evidence>
<dbReference type="InterPro" id="IPR000515">
    <property type="entry name" value="MetI-like"/>
</dbReference>
<feature type="transmembrane region" description="Helical" evidence="7">
    <location>
        <begin position="72"/>
        <end position="92"/>
    </location>
</feature>
<keyword evidence="10" id="KW-1185">Reference proteome</keyword>
<dbReference type="STRING" id="512399.A8709_28225"/>
<evidence type="ECO:0000313" key="9">
    <source>
        <dbReference type="EMBL" id="OCT11762.1"/>
    </source>
</evidence>
<comment type="subcellular location">
    <subcellularLocation>
        <location evidence="1 7">Cell membrane</location>
        <topology evidence="1 7">Multi-pass membrane protein</topology>
    </subcellularLocation>
</comment>
<dbReference type="GO" id="GO:0055085">
    <property type="term" value="P:transmembrane transport"/>
    <property type="evidence" value="ECO:0007669"/>
    <property type="project" value="InterPro"/>
</dbReference>
<keyword evidence="4 7" id="KW-0812">Transmembrane</keyword>
<feature type="transmembrane region" description="Helical" evidence="7">
    <location>
        <begin position="201"/>
        <end position="224"/>
    </location>
</feature>
<gene>
    <name evidence="9" type="ORF">A8709_28225</name>
</gene>
<evidence type="ECO:0000256" key="5">
    <source>
        <dbReference type="ARBA" id="ARBA00022989"/>
    </source>
</evidence>
<keyword evidence="3" id="KW-1003">Cell membrane</keyword>
<feature type="transmembrane region" description="Helical" evidence="7">
    <location>
        <begin position="135"/>
        <end position="154"/>
    </location>
</feature>
<dbReference type="Proteomes" id="UP000093309">
    <property type="component" value="Unassembled WGS sequence"/>
</dbReference>
<keyword evidence="5 7" id="KW-1133">Transmembrane helix</keyword>
<dbReference type="Pfam" id="PF00528">
    <property type="entry name" value="BPD_transp_1"/>
    <property type="match status" value="1"/>
</dbReference>
<evidence type="ECO:0000256" key="1">
    <source>
        <dbReference type="ARBA" id="ARBA00004651"/>
    </source>
</evidence>
<comment type="similarity">
    <text evidence="7">Belongs to the binding-protein-dependent transport system permease family.</text>
</comment>
<accession>A0A1C0ZUI2</accession>
<feature type="transmembrane region" description="Helical" evidence="7">
    <location>
        <begin position="231"/>
        <end position="254"/>
    </location>
</feature>
<feature type="transmembrane region" description="Helical" evidence="7">
    <location>
        <begin position="161"/>
        <end position="181"/>
    </location>
</feature>
<dbReference type="EMBL" id="LYPC01000027">
    <property type="protein sequence ID" value="OCT11762.1"/>
    <property type="molecule type" value="Genomic_DNA"/>
</dbReference>
<keyword evidence="6 7" id="KW-0472">Membrane</keyword>
<organism evidence="9 10">
    <name type="scientific">Paenibacillus pectinilyticus</name>
    <dbReference type="NCBI Taxonomy" id="512399"/>
    <lineage>
        <taxon>Bacteria</taxon>
        <taxon>Bacillati</taxon>
        <taxon>Bacillota</taxon>
        <taxon>Bacilli</taxon>
        <taxon>Bacillales</taxon>
        <taxon>Paenibacillaceae</taxon>
        <taxon>Paenibacillus</taxon>
    </lineage>
</organism>
<comment type="caution">
    <text evidence="9">The sequence shown here is derived from an EMBL/GenBank/DDBJ whole genome shotgun (WGS) entry which is preliminary data.</text>
</comment>
<keyword evidence="2 7" id="KW-0813">Transport</keyword>
<feature type="transmembrane region" description="Helical" evidence="7">
    <location>
        <begin position="266"/>
        <end position="290"/>
    </location>
</feature>